<dbReference type="PANTHER" id="PTHR34068:SF2">
    <property type="entry name" value="UPF0145 PROTEIN SCO3412"/>
    <property type="match status" value="1"/>
</dbReference>
<evidence type="ECO:0000256" key="1">
    <source>
        <dbReference type="ARBA" id="ARBA00010751"/>
    </source>
</evidence>
<dbReference type="Gene3D" id="3.30.110.70">
    <property type="entry name" value="Hypothetical protein apc22750. Chain B"/>
    <property type="match status" value="1"/>
</dbReference>
<evidence type="ECO:0000313" key="4">
    <source>
        <dbReference type="EMBL" id="GAA1678293.1"/>
    </source>
</evidence>
<name>A0ABN2GX35_9ACTN</name>
<evidence type="ECO:0000256" key="2">
    <source>
        <dbReference type="HAMAP-Rule" id="MF_00338"/>
    </source>
</evidence>
<dbReference type="HAMAP" id="MF_00338">
    <property type="entry name" value="UPF0145"/>
    <property type="match status" value="1"/>
</dbReference>
<dbReference type="Proteomes" id="UP001500618">
    <property type="component" value="Unassembled WGS sequence"/>
</dbReference>
<dbReference type="InterPro" id="IPR035439">
    <property type="entry name" value="UPF0145_dom_sf"/>
</dbReference>
<keyword evidence="5" id="KW-1185">Reference proteome</keyword>
<dbReference type="SUPFAM" id="SSF117782">
    <property type="entry name" value="YbjQ-like"/>
    <property type="match status" value="1"/>
</dbReference>
<feature type="region of interest" description="Disordered" evidence="3">
    <location>
        <begin position="148"/>
        <end position="167"/>
    </location>
</feature>
<sequence length="167" mass="17566">MAAATEPVEADRYALGNTDRQVTAMLIVTTNDLPGFTITRVLGEVFGVTVRSLNAGTSFTAGFRSIGGGEVPEMTNLVLQGRNEAMNRLIYEARRRGANAILAMRFDTGELAGRWNEVCAYGTAAWVEPVTDDARAQYAAMVAAGQVPPGPLGGPSAPPLPGQPQTA</sequence>
<dbReference type="InterPro" id="IPR002765">
    <property type="entry name" value="UPF0145_YbjQ-like"/>
</dbReference>
<protein>
    <recommendedName>
        <fullName evidence="2">UPF0145 protein GCM10009765_29500</fullName>
    </recommendedName>
</protein>
<proteinExistence type="inferred from homology"/>
<comment type="similarity">
    <text evidence="1 2">Belongs to the UPF0145 family.</text>
</comment>
<dbReference type="Pfam" id="PF01906">
    <property type="entry name" value="YbjQ_1"/>
    <property type="match status" value="1"/>
</dbReference>
<comment type="caution">
    <text evidence="4">The sequence shown here is derived from an EMBL/GenBank/DDBJ whole genome shotgun (WGS) entry which is preliminary data.</text>
</comment>
<dbReference type="EMBL" id="BAAANY010000009">
    <property type="protein sequence ID" value="GAA1678293.1"/>
    <property type="molecule type" value="Genomic_DNA"/>
</dbReference>
<dbReference type="PANTHER" id="PTHR34068">
    <property type="entry name" value="UPF0145 PROTEIN YBJQ"/>
    <property type="match status" value="1"/>
</dbReference>
<organism evidence="4 5">
    <name type="scientific">Fodinicola feengrottensis</name>
    <dbReference type="NCBI Taxonomy" id="435914"/>
    <lineage>
        <taxon>Bacteria</taxon>
        <taxon>Bacillati</taxon>
        <taxon>Actinomycetota</taxon>
        <taxon>Actinomycetes</taxon>
        <taxon>Mycobacteriales</taxon>
        <taxon>Fodinicola</taxon>
    </lineage>
</organism>
<accession>A0ABN2GX35</accession>
<evidence type="ECO:0000256" key="3">
    <source>
        <dbReference type="SAM" id="MobiDB-lite"/>
    </source>
</evidence>
<gene>
    <name evidence="4" type="ORF">GCM10009765_29500</name>
</gene>
<evidence type="ECO:0000313" key="5">
    <source>
        <dbReference type="Proteomes" id="UP001500618"/>
    </source>
</evidence>
<reference evidence="4 5" key="1">
    <citation type="journal article" date="2019" name="Int. J. Syst. Evol. Microbiol.">
        <title>The Global Catalogue of Microorganisms (GCM) 10K type strain sequencing project: providing services to taxonomists for standard genome sequencing and annotation.</title>
        <authorList>
            <consortium name="The Broad Institute Genomics Platform"/>
            <consortium name="The Broad Institute Genome Sequencing Center for Infectious Disease"/>
            <person name="Wu L."/>
            <person name="Ma J."/>
        </authorList>
    </citation>
    <scope>NUCLEOTIDE SEQUENCE [LARGE SCALE GENOMIC DNA]</scope>
    <source>
        <strain evidence="4 5">JCM 14718</strain>
    </source>
</reference>